<dbReference type="Proteomes" id="UP000019116">
    <property type="component" value="Chromosome 7B"/>
</dbReference>
<reference evidence="4" key="1">
    <citation type="submission" date="2018-08" db="EMBL/GenBank/DDBJ databases">
        <authorList>
            <person name="Rossello M."/>
        </authorList>
    </citation>
    <scope>NUCLEOTIDE SEQUENCE [LARGE SCALE GENOMIC DNA]</scope>
    <source>
        <strain evidence="4">cv. Chinese Spring</strain>
    </source>
</reference>
<feature type="domain" description="DUF4220" evidence="3">
    <location>
        <begin position="54"/>
        <end position="238"/>
    </location>
</feature>
<evidence type="ECO:0000256" key="1">
    <source>
        <dbReference type="SAM" id="MobiDB-lite"/>
    </source>
</evidence>
<dbReference type="OrthoDB" id="587089at2759"/>
<keyword evidence="2" id="KW-1133">Transmembrane helix</keyword>
<evidence type="ECO:0000259" key="3">
    <source>
        <dbReference type="Pfam" id="PF13968"/>
    </source>
</evidence>
<sequence length="556" mass="63387">MGRGFGHSSWGARKASGPPLVEKQRRHAMKYRIVKKNAQAYQEIVKYAALHTEGGMRHIFAGRKFFDMDSRTSKKLAYRSFYDEEAPRGDVEVNFKWAEIELSIMYDNLYTKSRVIQTMPGTILRCVSLVSTVVAFVLYVKIMSSSADAEQTAAAYNDEYRRSIVDATVTYILFIGAFCLEACSLFIMMVSPWEWPFLEARSGWRHLLLSRVAWPIFVRIQPETKAWWSNSMGQYNLFGSSRSMSVQDHKKWSSIIVKAHKMAGVFGVSDLWNKISSVKHAQVKREVKELINESIGREPVRVPSAYRLLLTLPFEQALVTLHLWTDVVLHKVAKSTMMISSSGRPQVDVATQEKEAEWRRLMDNCKMVSEYVLYLMVVHPSMLPVSTNVQDVLALHSDLVRGASNKDDIPDCYSGSPDLIVDYPSDGSMSSLDWMVKQMESAVENSVRPDKVFWSEQRAVLEKQGSIDAELEILEQVWVRMLVYAAGKCRPEEHARRLSTGGELITFVWLLMVYKRLGDVGFNNVSLIKDDFSLVYLFDLEDSVKKEDELCPANLT</sequence>
<dbReference type="Pfam" id="PF13968">
    <property type="entry name" value="DUF4220"/>
    <property type="match status" value="1"/>
</dbReference>
<keyword evidence="5" id="KW-1185">Reference proteome</keyword>
<reference evidence="4" key="2">
    <citation type="submission" date="2018-10" db="UniProtKB">
        <authorList>
            <consortium name="EnsemblPlants"/>
        </authorList>
    </citation>
    <scope>IDENTIFICATION</scope>
</reference>
<evidence type="ECO:0000313" key="4">
    <source>
        <dbReference type="EnsemblPlants" id="TraesCS7B02G494300.1.cds1"/>
    </source>
</evidence>
<dbReference type="Pfam" id="PF04578">
    <property type="entry name" value="DUF594"/>
    <property type="match status" value="1"/>
</dbReference>
<feature type="region of interest" description="Disordered" evidence="1">
    <location>
        <begin position="1"/>
        <end position="22"/>
    </location>
</feature>
<protein>
    <recommendedName>
        <fullName evidence="3">DUF4220 domain-containing protein</fullName>
    </recommendedName>
</protein>
<dbReference type="InterPro" id="IPR007658">
    <property type="entry name" value="DUF594"/>
</dbReference>
<keyword evidence="2" id="KW-0812">Transmembrane</keyword>
<dbReference type="EnsemblPlants" id="TraesCS7B02G494300.1">
    <property type="protein sequence ID" value="TraesCS7B02G494300.1.cds1"/>
    <property type="gene ID" value="TraesCS7B02G494300"/>
</dbReference>
<feature type="transmembrane region" description="Helical" evidence="2">
    <location>
        <begin position="169"/>
        <end position="191"/>
    </location>
</feature>
<evidence type="ECO:0000313" key="5">
    <source>
        <dbReference type="Proteomes" id="UP000019116"/>
    </source>
</evidence>
<accession>A0A3B6SUN6</accession>
<name>A0A3B6SUN6_WHEAT</name>
<dbReference type="OMA" id="MRHIFAG"/>
<dbReference type="Gramene" id="TraesCS7B03G1331800.1">
    <property type="protein sequence ID" value="TraesCS7B03G1331800.1.CDS1"/>
    <property type="gene ID" value="TraesCS7B03G1331800"/>
</dbReference>
<dbReference type="AlphaFoldDB" id="A0A3B6SUN6"/>
<dbReference type="PANTHER" id="PTHR31325">
    <property type="entry name" value="OS01G0798800 PROTEIN-RELATED"/>
    <property type="match status" value="1"/>
</dbReference>
<organism evidence="4">
    <name type="scientific">Triticum aestivum</name>
    <name type="common">Wheat</name>
    <dbReference type="NCBI Taxonomy" id="4565"/>
    <lineage>
        <taxon>Eukaryota</taxon>
        <taxon>Viridiplantae</taxon>
        <taxon>Streptophyta</taxon>
        <taxon>Embryophyta</taxon>
        <taxon>Tracheophyta</taxon>
        <taxon>Spermatophyta</taxon>
        <taxon>Magnoliopsida</taxon>
        <taxon>Liliopsida</taxon>
        <taxon>Poales</taxon>
        <taxon>Poaceae</taxon>
        <taxon>BOP clade</taxon>
        <taxon>Pooideae</taxon>
        <taxon>Triticodae</taxon>
        <taxon>Triticeae</taxon>
        <taxon>Triticinae</taxon>
        <taxon>Triticum</taxon>
    </lineage>
</organism>
<feature type="transmembrane region" description="Helical" evidence="2">
    <location>
        <begin position="122"/>
        <end position="140"/>
    </location>
</feature>
<proteinExistence type="predicted"/>
<keyword evidence="2" id="KW-0472">Membrane</keyword>
<evidence type="ECO:0000256" key="2">
    <source>
        <dbReference type="SAM" id="Phobius"/>
    </source>
</evidence>
<dbReference type="STRING" id="4565.A0A3B6SUN6"/>
<dbReference type="Gramene" id="TraesCS7B02G494300.1">
    <property type="protein sequence ID" value="TraesCS7B02G494300.1.cds1"/>
    <property type="gene ID" value="TraesCS7B02G494300"/>
</dbReference>
<dbReference type="InterPro" id="IPR025315">
    <property type="entry name" value="DUF4220"/>
</dbReference>